<name>A0A7R8UKB0_HERIL</name>
<dbReference type="AlphaFoldDB" id="A0A7R8UKB0"/>
<evidence type="ECO:0000313" key="2">
    <source>
        <dbReference type="Proteomes" id="UP000594454"/>
    </source>
</evidence>
<evidence type="ECO:0008006" key="3">
    <source>
        <dbReference type="Google" id="ProtNLM"/>
    </source>
</evidence>
<gene>
    <name evidence="1" type="ORF">HERILL_LOCUS5304</name>
</gene>
<reference evidence="1 2" key="1">
    <citation type="submission" date="2020-11" db="EMBL/GenBank/DDBJ databases">
        <authorList>
            <person name="Wallbank WR R."/>
            <person name="Pardo Diaz C."/>
            <person name="Kozak K."/>
            <person name="Martin S."/>
            <person name="Jiggins C."/>
            <person name="Moest M."/>
            <person name="Warren A I."/>
            <person name="Generalovic N T."/>
            <person name="Byers J.R.P. K."/>
            <person name="Montejo-Kovacevich G."/>
            <person name="Yen C E."/>
        </authorList>
    </citation>
    <scope>NUCLEOTIDE SEQUENCE [LARGE SCALE GENOMIC DNA]</scope>
</reference>
<dbReference type="Proteomes" id="UP000594454">
    <property type="component" value="Chromosome 2"/>
</dbReference>
<dbReference type="EMBL" id="LR899010">
    <property type="protein sequence ID" value="CAD7082255.1"/>
    <property type="molecule type" value="Genomic_DNA"/>
</dbReference>
<keyword evidence="2" id="KW-1185">Reference proteome</keyword>
<organism evidence="1 2">
    <name type="scientific">Hermetia illucens</name>
    <name type="common">Black soldier fly</name>
    <dbReference type="NCBI Taxonomy" id="343691"/>
    <lineage>
        <taxon>Eukaryota</taxon>
        <taxon>Metazoa</taxon>
        <taxon>Ecdysozoa</taxon>
        <taxon>Arthropoda</taxon>
        <taxon>Hexapoda</taxon>
        <taxon>Insecta</taxon>
        <taxon>Pterygota</taxon>
        <taxon>Neoptera</taxon>
        <taxon>Endopterygota</taxon>
        <taxon>Diptera</taxon>
        <taxon>Brachycera</taxon>
        <taxon>Stratiomyomorpha</taxon>
        <taxon>Stratiomyidae</taxon>
        <taxon>Hermetiinae</taxon>
        <taxon>Hermetia</taxon>
    </lineage>
</organism>
<sequence>MIPVDTLTDEASRLYENQESSLNKQSKRLRSLAAWQTAWDQAENGRWTHRLIPDISMWTVQNHGETSYDLTQFLTGHGGYRSYLYRFGLDESPDCPTCEGTAENEEHVFFACPRFKSSRRKLETELNTRLTVIRYMVQSNTTWDAVEAIVKRIHQQLKSAEVQWGHRREATAINAAQSGSSSFRVNS</sequence>
<evidence type="ECO:0000313" key="1">
    <source>
        <dbReference type="EMBL" id="CAD7082255.1"/>
    </source>
</evidence>
<accession>A0A7R8UKB0</accession>
<proteinExistence type="predicted"/>
<protein>
    <recommendedName>
        <fullName evidence="3">Reverse transcriptase</fullName>
    </recommendedName>
</protein>
<dbReference type="InParanoid" id="A0A7R8UKB0"/>